<evidence type="ECO:0000256" key="4">
    <source>
        <dbReference type="ARBA" id="ARBA00022840"/>
    </source>
</evidence>
<feature type="transmembrane region" description="Helical" evidence="8">
    <location>
        <begin position="383"/>
        <end position="406"/>
    </location>
</feature>
<dbReference type="PROSITE" id="PS00107">
    <property type="entry name" value="PROTEIN_KINASE_ATP"/>
    <property type="match status" value="1"/>
</dbReference>
<dbReference type="Pfam" id="PF00069">
    <property type="entry name" value="Pkinase"/>
    <property type="match status" value="1"/>
</dbReference>
<organism evidence="10 11">
    <name type="scientific">Coccomyxa viridis</name>
    <dbReference type="NCBI Taxonomy" id="1274662"/>
    <lineage>
        <taxon>Eukaryota</taxon>
        <taxon>Viridiplantae</taxon>
        <taxon>Chlorophyta</taxon>
        <taxon>core chlorophytes</taxon>
        <taxon>Trebouxiophyceae</taxon>
        <taxon>Trebouxiophyceae incertae sedis</taxon>
        <taxon>Coccomyxaceae</taxon>
        <taxon>Coccomyxa</taxon>
    </lineage>
</organism>
<sequence>MDAITPDSSLLELLTHDDGSPCLLGKGAFAEVHKGRYLGNNVAVKILPLNTDENREAWSQEAGMLNLLRVNRHDNIVESHSFSNNSLTKAFIVMEFMEGGTLAQALRPNGPSPMITWNSGGRNLALQVVCGLSHLHAHKVLHRDIKPQNILLNASRTTAKIGDVGLSRLVNNNSISFGGTLGYIAPEILRVPGAERVDEKADIFSMGVMMWEMLTNQYLDPCSIRETLGFSNWEASHGSAIISAVQDCLGPQKDRPTAQQLYDRIADSPVEVDLQLLRLALLTARVSQASPPASLQPSEATHVDSSSGDNMPLLQSSELRSAECGSSSKAQSPGTQKDEKSRSEAPQKVKATGVAVGGSITGLGCTTFVVGMGTFWFDMGATLLVGALLMGVGPVVGAGVTAGNAIHDAVRKKRELQSGGKSCSRLSCSANSMAVL</sequence>
<feature type="region of interest" description="Disordered" evidence="7">
    <location>
        <begin position="290"/>
        <end position="351"/>
    </location>
</feature>
<dbReference type="AlphaFoldDB" id="A0AAV1I1A1"/>
<protein>
    <recommendedName>
        <fullName evidence="9">Protein kinase domain-containing protein</fullName>
    </recommendedName>
</protein>
<evidence type="ECO:0000256" key="2">
    <source>
        <dbReference type="ARBA" id="ARBA00022741"/>
    </source>
</evidence>
<dbReference type="GO" id="GO:0004674">
    <property type="term" value="F:protein serine/threonine kinase activity"/>
    <property type="evidence" value="ECO:0007669"/>
    <property type="project" value="UniProtKB-KW"/>
</dbReference>
<keyword evidence="4 5" id="KW-0067">ATP-binding</keyword>
<proteinExistence type="inferred from homology"/>
<evidence type="ECO:0000313" key="10">
    <source>
        <dbReference type="EMBL" id="CAK0775191.1"/>
    </source>
</evidence>
<dbReference type="InterPro" id="IPR017441">
    <property type="entry name" value="Protein_kinase_ATP_BS"/>
</dbReference>
<dbReference type="InterPro" id="IPR051681">
    <property type="entry name" value="Ser/Thr_Kinases-Pseudokinases"/>
</dbReference>
<reference evidence="10 11" key="1">
    <citation type="submission" date="2023-10" db="EMBL/GenBank/DDBJ databases">
        <authorList>
            <person name="Maclean D."/>
            <person name="Macfadyen A."/>
        </authorList>
    </citation>
    <scope>NUCLEOTIDE SEQUENCE [LARGE SCALE GENOMIC DNA]</scope>
</reference>
<accession>A0AAV1I1A1</accession>
<evidence type="ECO:0000256" key="1">
    <source>
        <dbReference type="ARBA" id="ARBA00022679"/>
    </source>
</evidence>
<feature type="transmembrane region" description="Helical" evidence="8">
    <location>
        <begin position="351"/>
        <end position="377"/>
    </location>
</feature>
<evidence type="ECO:0000259" key="9">
    <source>
        <dbReference type="PROSITE" id="PS50011"/>
    </source>
</evidence>
<keyword evidence="1" id="KW-0808">Transferase</keyword>
<comment type="similarity">
    <text evidence="6">Belongs to the protein kinase superfamily.</text>
</comment>
<keyword evidence="8" id="KW-0812">Transmembrane</keyword>
<dbReference type="PROSITE" id="PS00108">
    <property type="entry name" value="PROTEIN_KINASE_ST"/>
    <property type="match status" value="1"/>
</dbReference>
<dbReference type="SUPFAM" id="SSF56112">
    <property type="entry name" value="Protein kinase-like (PK-like)"/>
    <property type="match status" value="1"/>
</dbReference>
<gene>
    <name evidence="10" type="ORF">CVIRNUC_004243</name>
</gene>
<keyword evidence="3" id="KW-0418">Kinase</keyword>
<keyword evidence="8" id="KW-0472">Membrane</keyword>
<dbReference type="InterPro" id="IPR011009">
    <property type="entry name" value="Kinase-like_dom_sf"/>
</dbReference>
<dbReference type="Proteomes" id="UP001314263">
    <property type="component" value="Unassembled WGS sequence"/>
</dbReference>
<evidence type="ECO:0000256" key="3">
    <source>
        <dbReference type="ARBA" id="ARBA00022777"/>
    </source>
</evidence>
<feature type="domain" description="Protein kinase" evidence="9">
    <location>
        <begin position="18"/>
        <end position="271"/>
    </location>
</feature>
<dbReference type="SMART" id="SM00220">
    <property type="entry name" value="S_TKc"/>
    <property type="match status" value="1"/>
</dbReference>
<dbReference type="EMBL" id="CAUYUE010000005">
    <property type="protein sequence ID" value="CAK0775191.1"/>
    <property type="molecule type" value="Genomic_DNA"/>
</dbReference>
<keyword evidence="11" id="KW-1185">Reference proteome</keyword>
<keyword evidence="2 5" id="KW-0547">Nucleotide-binding</keyword>
<dbReference type="Gene3D" id="1.10.510.10">
    <property type="entry name" value="Transferase(Phosphotransferase) domain 1"/>
    <property type="match status" value="1"/>
</dbReference>
<dbReference type="InterPro" id="IPR000719">
    <property type="entry name" value="Prot_kinase_dom"/>
</dbReference>
<evidence type="ECO:0000256" key="8">
    <source>
        <dbReference type="SAM" id="Phobius"/>
    </source>
</evidence>
<dbReference type="GO" id="GO:0005524">
    <property type="term" value="F:ATP binding"/>
    <property type="evidence" value="ECO:0007669"/>
    <property type="project" value="UniProtKB-UniRule"/>
</dbReference>
<dbReference type="InterPro" id="IPR008271">
    <property type="entry name" value="Ser/Thr_kinase_AS"/>
</dbReference>
<name>A0AAV1I1A1_9CHLO</name>
<evidence type="ECO:0000256" key="6">
    <source>
        <dbReference type="RuleBase" id="RU000304"/>
    </source>
</evidence>
<feature type="compositionally biased region" description="Basic and acidic residues" evidence="7">
    <location>
        <begin position="336"/>
        <end position="347"/>
    </location>
</feature>
<evidence type="ECO:0000256" key="5">
    <source>
        <dbReference type="PROSITE-ProRule" id="PRU10141"/>
    </source>
</evidence>
<keyword evidence="6" id="KW-0723">Serine/threonine-protein kinase</keyword>
<feature type="compositionally biased region" description="Polar residues" evidence="7">
    <location>
        <begin position="303"/>
        <end position="335"/>
    </location>
</feature>
<dbReference type="PANTHER" id="PTHR44329">
    <property type="entry name" value="SERINE/THREONINE-PROTEIN KINASE TNNI3K-RELATED"/>
    <property type="match status" value="1"/>
</dbReference>
<dbReference type="PROSITE" id="PS50011">
    <property type="entry name" value="PROTEIN_KINASE_DOM"/>
    <property type="match status" value="1"/>
</dbReference>
<feature type="binding site" evidence="5">
    <location>
        <position position="45"/>
    </location>
    <ligand>
        <name>ATP</name>
        <dbReference type="ChEBI" id="CHEBI:30616"/>
    </ligand>
</feature>
<evidence type="ECO:0000256" key="7">
    <source>
        <dbReference type="SAM" id="MobiDB-lite"/>
    </source>
</evidence>
<evidence type="ECO:0000313" key="11">
    <source>
        <dbReference type="Proteomes" id="UP001314263"/>
    </source>
</evidence>
<keyword evidence="8" id="KW-1133">Transmembrane helix</keyword>
<comment type="caution">
    <text evidence="10">The sequence shown here is derived from an EMBL/GenBank/DDBJ whole genome shotgun (WGS) entry which is preliminary data.</text>
</comment>